<dbReference type="STRING" id="5722.A2FW15"/>
<keyword evidence="4" id="KW-0472">Membrane</keyword>
<accession>A2FW15</accession>
<keyword evidence="6" id="KW-1185">Reference proteome</keyword>
<gene>
    <name evidence="5" type="ORF">TVAG_228070</name>
</gene>
<keyword evidence="2 3" id="KW-0040">ANK repeat</keyword>
<dbReference type="EMBL" id="DS114074">
    <property type="protein sequence ID" value="EAX90906.1"/>
    <property type="molecule type" value="Genomic_DNA"/>
</dbReference>
<evidence type="ECO:0000256" key="4">
    <source>
        <dbReference type="SAM" id="Phobius"/>
    </source>
</evidence>
<reference evidence="5" key="1">
    <citation type="submission" date="2006-10" db="EMBL/GenBank/DDBJ databases">
        <authorList>
            <person name="Amadeo P."/>
            <person name="Zhao Q."/>
            <person name="Wortman J."/>
            <person name="Fraser-Liggett C."/>
            <person name="Carlton J."/>
        </authorList>
    </citation>
    <scope>NUCLEOTIDE SEQUENCE</scope>
    <source>
        <strain evidence="5">G3</strain>
    </source>
</reference>
<dbReference type="KEGG" id="tva:4748598"/>
<dbReference type="InterPro" id="IPR036770">
    <property type="entry name" value="Ankyrin_rpt-contain_sf"/>
</dbReference>
<dbReference type="SMR" id="A2FW15"/>
<sequence>MANEKAKGKFEFLRQKFAKYIEVETMIRDIRTENDVDKIMQYIETNNVDIQFVIGRIKHCEQTHNYGIVEIFDLVVKLYEKYKFPIYADTLKDRILNLFYYKYKFPFMETYYYKDDPEFPYDDFQHLYYGYPKDSWQLAIAFDDIDKFKTFKDIDLNSEDLPIYTRSPISLAAIYGSEKCFDYLLQKGEEIDEDTLFAAIKGRNRHIIQKHLEQNITLNAHHFEALINCGDFDLFMELLTKIKEKDRQVSKFFIFGTNVIIFFYCYAYGYCVDDLLFDLPDFRSAEIMKYFIYEEKININITTKWNLSLLYFTIINDNFDAIKLVVERGAKLTGLKDGENALFYAARTDSEEIVDYFIKEKGLNPKQFAENNESPLHVAVDNSCMRTTMQLIEKYNVPVDICDSSGLTPIFYVSEIKVAEYLIQKGAKINKMADDQYLVDYLCSSEKPFAVIKYIVEKGGKYSPNILSYAITTENTDYIDYFAKRIKPRDRDPQDLFDAIDTEKPEVVECLLKNGYDANVKHPTLILPLFHAIKEGSPDEIIEVLLKYKANPNVFKPANVSIVNLAIRCESENFLKILLKYGADYTVREKENGSSLDYCMYQKQSMLPCFLEFAPNLDPFINTKSGPLFYYLCMKNNHKAVSALLRGKKFDINKCIYGDNALQLAVATDSLETVQILINNGADTNLKNQENMNILALSILDSKNRRVFKWLIQNLPNAEELAKERSSDGLTIFERCLQNGNLDSANILFEKGWFAPDVIGNLDDSLIPKIMYPLLKILK</sequence>
<dbReference type="PROSITE" id="PS50088">
    <property type="entry name" value="ANK_REPEAT"/>
    <property type="match status" value="1"/>
</dbReference>
<organism evidence="5 6">
    <name type="scientific">Trichomonas vaginalis (strain ATCC PRA-98 / G3)</name>
    <dbReference type="NCBI Taxonomy" id="412133"/>
    <lineage>
        <taxon>Eukaryota</taxon>
        <taxon>Metamonada</taxon>
        <taxon>Parabasalia</taxon>
        <taxon>Trichomonadida</taxon>
        <taxon>Trichomonadidae</taxon>
        <taxon>Trichomonas</taxon>
    </lineage>
</organism>
<dbReference type="eggNOG" id="KOG4177">
    <property type="taxonomic scope" value="Eukaryota"/>
</dbReference>
<evidence type="ECO:0000256" key="2">
    <source>
        <dbReference type="ARBA" id="ARBA00023043"/>
    </source>
</evidence>
<feature type="repeat" description="ANK" evidence="3">
    <location>
        <begin position="657"/>
        <end position="689"/>
    </location>
</feature>
<dbReference type="RefSeq" id="XP_001303836.1">
    <property type="nucleotide sequence ID" value="XM_001303835.1"/>
</dbReference>
<protein>
    <submittedName>
        <fullName evidence="5">Uncharacterized protein</fullName>
    </submittedName>
</protein>
<name>A2FW15_TRIV3</name>
<dbReference type="InterPro" id="IPR002110">
    <property type="entry name" value="Ankyrin_rpt"/>
</dbReference>
<keyword evidence="1" id="KW-0677">Repeat</keyword>
<dbReference type="Pfam" id="PF12796">
    <property type="entry name" value="Ank_2"/>
    <property type="match status" value="3"/>
</dbReference>
<dbReference type="VEuPathDB" id="TrichDB:TVAG_228070"/>
<keyword evidence="4" id="KW-1133">Transmembrane helix</keyword>
<evidence type="ECO:0000256" key="1">
    <source>
        <dbReference type="ARBA" id="ARBA00022737"/>
    </source>
</evidence>
<dbReference type="AlphaFoldDB" id="A2FW15"/>
<keyword evidence="4" id="KW-0812">Transmembrane</keyword>
<dbReference type="SMART" id="SM00248">
    <property type="entry name" value="ANK"/>
    <property type="match status" value="13"/>
</dbReference>
<evidence type="ECO:0000256" key="3">
    <source>
        <dbReference type="PROSITE-ProRule" id="PRU00023"/>
    </source>
</evidence>
<proteinExistence type="predicted"/>
<dbReference type="PANTHER" id="PTHR24198">
    <property type="entry name" value="ANKYRIN REPEAT AND PROTEIN KINASE DOMAIN-CONTAINING PROTEIN"/>
    <property type="match status" value="1"/>
</dbReference>
<dbReference type="Proteomes" id="UP000001542">
    <property type="component" value="Unassembled WGS sequence"/>
</dbReference>
<dbReference type="Gene3D" id="1.25.40.20">
    <property type="entry name" value="Ankyrin repeat-containing domain"/>
    <property type="match status" value="3"/>
</dbReference>
<evidence type="ECO:0000313" key="6">
    <source>
        <dbReference type="Proteomes" id="UP000001542"/>
    </source>
</evidence>
<reference evidence="5" key="2">
    <citation type="journal article" date="2007" name="Science">
        <title>Draft genome sequence of the sexually transmitted pathogen Trichomonas vaginalis.</title>
        <authorList>
            <person name="Carlton J.M."/>
            <person name="Hirt R.P."/>
            <person name="Silva J.C."/>
            <person name="Delcher A.L."/>
            <person name="Schatz M."/>
            <person name="Zhao Q."/>
            <person name="Wortman J.R."/>
            <person name="Bidwell S.L."/>
            <person name="Alsmark U.C.M."/>
            <person name="Besteiro S."/>
            <person name="Sicheritz-Ponten T."/>
            <person name="Noel C.J."/>
            <person name="Dacks J.B."/>
            <person name="Foster P.G."/>
            <person name="Simillion C."/>
            <person name="Van de Peer Y."/>
            <person name="Miranda-Saavedra D."/>
            <person name="Barton G.J."/>
            <person name="Westrop G.D."/>
            <person name="Mueller S."/>
            <person name="Dessi D."/>
            <person name="Fiori P.L."/>
            <person name="Ren Q."/>
            <person name="Paulsen I."/>
            <person name="Zhang H."/>
            <person name="Bastida-Corcuera F.D."/>
            <person name="Simoes-Barbosa A."/>
            <person name="Brown M.T."/>
            <person name="Hayes R.D."/>
            <person name="Mukherjee M."/>
            <person name="Okumura C.Y."/>
            <person name="Schneider R."/>
            <person name="Smith A.J."/>
            <person name="Vanacova S."/>
            <person name="Villalvazo M."/>
            <person name="Haas B.J."/>
            <person name="Pertea M."/>
            <person name="Feldblyum T.V."/>
            <person name="Utterback T.R."/>
            <person name="Shu C.L."/>
            <person name="Osoegawa K."/>
            <person name="de Jong P.J."/>
            <person name="Hrdy I."/>
            <person name="Horvathova L."/>
            <person name="Zubacova Z."/>
            <person name="Dolezal P."/>
            <person name="Malik S.B."/>
            <person name="Logsdon J.M. Jr."/>
            <person name="Henze K."/>
            <person name="Gupta A."/>
            <person name="Wang C.C."/>
            <person name="Dunne R.L."/>
            <person name="Upcroft J.A."/>
            <person name="Upcroft P."/>
            <person name="White O."/>
            <person name="Salzberg S.L."/>
            <person name="Tang P."/>
            <person name="Chiu C.-H."/>
            <person name="Lee Y.-S."/>
            <person name="Embley T.M."/>
            <person name="Coombs G.H."/>
            <person name="Mottram J.C."/>
            <person name="Tachezy J."/>
            <person name="Fraser-Liggett C.M."/>
            <person name="Johnson P.J."/>
        </authorList>
    </citation>
    <scope>NUCLEOTIDE SEQUENCE [LARGE SCALE GENOMIC DNA]</scope>
    <source>
        <strain evidence="5">G3</strain>
    </source>
</reference>
<dbReference type="VEuPathDB" id="TrichDB:TVAGG3_0699550"/>
<dbReference type="InParanoid" id="A2FW15"/>
<feature type="transmembrane region" description="Helical" evidence="4">
    <location>
        <begin position="252"/>
        <end position="270"/>
    </location>
</feature>
<dbReference type="PROSITE" id="PS50297">
    <property type="entry name" value="ANK_REP_REGION"/>
    <property type="match status" value="1"/>
</dbReference>
<dbReference type="PANTHER" id="PTHR24198:SF165">
    <property type="entry name" value="ANKYRIN REPEAT-CONTAINING PROTEIN-RELATED"/>
    <property type="match status" value="1"/>
</dbReference>
<evidence type="ECO:0000313" key="5">
    <source>
        <dbReference type="EMBL" id="EAX90906.1"/>
    </source>
</evidence>
<dbReference type="SUPFAM" id="SSF48403">
    <property type="entry name" value="Ankyrin repeat"/>
    <property type="match status" value="2"/>
</dbReference>